<proteinExistence type="predicted"/>
<dbReference type="AlphaFoldDB" id="A0A0E9RFS4"/>
<accession>A0A0E9RFS4</accession>
<sequence>MCTRTRARTHTHPPTSDFAFSPIRNWLSTLYPLSVSVKDQVWPVFPMIRGSTASRYLPRGH</sequence>
<protein>
    <submittedName>
        <fullName evidence="1">Uncharacterized protein</fullName>
    </submittedName>
</protein>
<reference evidence="1" key="1">
    <citation type="submission" date="2014-11" db="EMBL/GenBank/DDBJ databases">
        <authorList>
            <person name="Amaro Gonzalez C."/>
        </authorList>
    </citation>
    <scope>NUCLEOTIDE SEQUENCE</scope>
</reference>
<evidence type="ECO:0000313" key="1">
    <source>
        <dbReference type="EMBL" id="JAH27300.1"/>
    </source>
</evidence>
<dbReference type="EMBL" id="GBXM01081277">
    <property type="protein sequence ID" value="JAH27300.1"/>
    <property type="molecule type" value="Transcribed_RNA"/>
</dbReference>
<reference evidence="1" key="2">
    <citation type="journal article" date="2015" name="Fish Shellfish Immunol.">
        <title>Early steps in the European eel (Anguilla anguilla)-Vibrio vulnificus interaction in the gills: Role of the RtxA13 toxin.</title>
        <authorList>
            <person name="Callol A."/>
            <person name="Pajuelo D."/>
            <person name="Ebbesson L."/>
            <person name="Teles M."/>
            <person name="MacKenzie S."/>
            <person name="Amaro C."/>
        </authorList>
    </citation>
    <scope>NUCLEOTIDE SEQUENCE</scope>
</reference>
<organism evidence="1">
    <name type="scientific">Anguilla anguilla</name>
    <name type="common">European freshwater eel</name>
    <name type="synonym">Muraena anguilla</name>
    <dbReference type="NCBI Taxonomy" id="7936"/>
    <lineage>
        <taxon>Eukaryota</taxon>
        <taxon>Metazoa</taxon>
        <taxon>Chordata</taxon>
        <taxon>Craniata</taxon>
        <taxon>Vertebrata</taxon>
        <taxon>Euteleostomi</taxon>
        <taxon>Actinopterygii</taxon>
        <taxon>Neopterygii</taxon>
        <taxon>Teleostei</taxon>
        <taxon>Anguilliformes</taxon>
        <taxon>Anguillidae</taxon>
        <taxon>Anguilla</taxon>
    </lineage>
</organism>
<name>A0A0E9RFS4_ANGAN</name>